<sequence length="63" mass="6581">MGGGLAIGAPRLAAVSGGHWNRQRRVRVEVCVRNVRAESPGGAFECEQRGSISISGSGPLSYL</sequence>
<comment type="caution">
    <text evidence="1">The sequence shown here is derived from an EMBL/GenBank/DDBJ whole genome shotgun (WGS) entry which is preliminary data.</text>
</comment>
<evidence type="ECO:0000313" key="2">
    <source>
        <dbReference type="Proteomes" id="UP000314294"/>
    </source>
</evidence>
<dbReference type="EMBL" id="SRLO01000867">
    <property type="protein sequence ID" value="TNN45094.1"/>
    <property type="molecule type" value="Genomic_DNA"/>
</dbReference>
<protein>
    <submittedName>
        <fullName evidence="1">Uncharacterized protein</fullName>
    </submittedName>
</protein>
<organism evidence="1 2">
    <name type="scientific">Liparis tanakae</name>
    <name type="common">Tanaka's snailfish</name>
    <dbReference type="NCBI Taxonomy" id="230148"/>
    <lineage>
        <taxon>Eukaryota</taxon>
        <taxon>Metazoa</taxon>
        <taxon>Chordata</taxon>
        <taxon>Craniata</taxon>
        <taxon>Vertebrata</taxon>
        <taxon>Euteleostomi</taxon>
        <taxon>Actinopterygii</taxon>
        <taxon>Neopterygii</taxon>
        <taxon>Teleostei</taxon>
        <taxon>Neoteleostei</taxon>
        <taxon>Acanthomorphata</taxon>
        <taxon>Eupercaria</taxon>
        <taxon>Perciformes</taxon>
        <taxon>Cottioidei</taxon>
        <taxon>Cottales</taxon>
        <taxon>Liparidae</taxon>
        <taxon>Liparis</taxon>
    </lineage>
</organism>
<gene>
    <name evidence="1" type="ORF">EYF80_044708</name>
</gene>
<dbReference type="Proteomes" id="UP000314294">
    <property type="component" value="Unassembled WGS sequence"/>
</dbReference>
<accession>A0A4Z2FX36</accession>
<keyword evidence="2" id="KW-1185">Reference proteome</keyword>
<proteinExistence type="predicted"/>
<reference evidence="1 2" key="1">
    <citation type="submission" date="2019-03" db="EMBL/GenBank/DDBJ databases">
        <title>First draft genome of Liparis tanakae, snailfish: a comprehensive survey of snailfish specific genes.</title>
        <authorList>
            <person name="Kim W."/>
            <person name="Song I."/>
            <person name="Jeong J.-H."/>
            <person name="Kim D."/>
            <person name="Kim S."/>
            <person name="Ryu S."/>
            <person name="Song J.Y."/>
            <person name="Lee S.K."/>
        </authorList>
    </citation>
    <scope>NUCLEOTIDE SEQUENCE [LARGE SCALE GENOMIC DNA]</scope>
    <source>
        <tissue evidence="1">Muscle</tissue>
    </source>
</reference>
<dbReference type="AlphaFoldDB" id="A0A4Z2FX36"/>
<name>A0A4Z2FX36_9TELE</name>
<evidence type="ECO:0000313" key="1">
    <source>
        <dbReference type="EMBL" id="TNN45094.1"/>
    </source>
</evidence>